<evidence type="ECO:0000259" key="1">
    <source>
        <dbReference type="Pfam" id="PF24254"/>
    </source>
</evidence>
<reference evidence="2 3" key="1">
    <citation type="submission" date="2020-08" db="EMBL/GenBank/DDBJ databases">
        <title>Sequencing the genomes of 1000 actinobacteria strains.</title>
        <authorList>
            <person name="Klenk H.-P."/>
        </authorList>
    </citation>
    <scope>NUCLEOTIDE SEQUENCE [LARGE SCALE GENOMIC DNA]</scope>
    <source>
        <strain evidence="2 3">DSM 105783</strain>
    </source>
</reference>
<gene>
    <name evidence="2" type="ORF">HD598_002153</name>
</gene>
<evidence type="ECO:0000313" key="3">
    <source>
        <dbReference type="Proteomes" id="UP000580797"/>
    </source>
</evidence>
<evidence type="ECO:0000313" key="2">
    <source>
        <dbReference type="EMBL" id="MBB5513466.1"/>
    </source>
</evidence>
<accession>A0A7W8TXT7</accession>
<dbReference type="Pfam" id="PF24254">
    <property type="entry name" value="DUF7455"/>
    <property type="match status" value="1"/>
</dbReference>
<dbReference type="InterPro" id="IPR055878">
    <property type="entry name" value="DUF7455"/>
</dbReference>
<feature type="domain" description="DUF7455" evidence="1">
    <location>
        <begin position="6"/>
        <end position="40"/>
    </location>
</feature>
<dbReference type="EMBL" id="JACHDR010000001">
    <property type="protein sequence ID" value="MBB5513466.1"/>
    <property type="molecule type" value="Genomic_DNA"/>
</dbReference>
<dbReference type="Proteomes" id="UP000580797">
    <property type="component" value="Unassembled WGS sequence"/>
</dbReference>
<protein>
    <recommendedName>
        <fullName evidence="1">DUF7455 domain-containing protein</fullName>
    </recommendedName>
</protein>
<name>A0A7W8TXT7_9MICC</name>
<dbReference type="RefSeq" id="WP_183665784.1">
    <property type="nucleotide sequence ID" value="NZ_BAAARH010000002.1"/>
</dbReference>
<proteinExistence type="predicted"/>
<comment type="caution">
    <text evidence="2">The sequence shown here is derived from an EMBL/GenBank/DDBJ whole genome shotgun (WGS) entry which is preliminary data.</text>
</comment>
<dbReference type="AlphaFoldDB" id="A0A7W8TXT7"/>
<organism evidence="2 3">
    <name type="scientific">Neomicrococcus aestuarii</name>
    <dbReference type="NCBI Taxonomy" id="556325"/>
    <lineage>
        <taxon>Bacteria</taxon>
        <taxon>Bacillati</taxon>
        <taxon>Actinomycetota</taxon>
        <taxon>Actinomycetes</taxon>
        <taxon>Micrococcales</taxon>
        <taxon>Micrococcaceae</taxon>
        <taxon>Neomicrococcus</taxon>
    </lineage>
</organism>
<sequence length="63" mass="6893">MKDIDQETCDRCGPAVLAYARLGLIAGDLHFCQHHAREVAGLIVGLVDCYVWSFAGDDLSVEQ</sequence>